<name>A0A1V9ZN84_ACHHY</name>
<reference evidence="2 3" key="1">
    <citation type="journal article" date="2014" name="Genome Biol. Evol.">
        <title>The secreted proteins of Achlya hypogyna and Thraustotheca clavata identify the ancestral oomycete secretome and reveal gene acquisitions by horizontal gene transfer.</title>
        <authorList>
            <person name="Misner I."/>
            <person name="Blouin N."/>
            <person name="Leonard G."/>
            <person name="Richards T.A."/>
            <person name="Lane C.E."/>
        </authorList>
    </citation>
    <scope>NUCLEOTIDE SEQUENCE [LARGE SCALE GENOMIC DNA]</scope>
    <source>
        <strain evidence="2 3">ATCC 48635</strain>
    </source>
</reference>
<feature type="compositionally biased region" description="Low complexity" evidence="1">
    <location>
        <begin position="809"/>
        <end position="818"/>
    </location>
</feature>
<sequence length="880" mass="99226">MDDGALVTAAGGIELEWSEDDFHGYDFKELEVIYTNVLRRRAKRGVKSIRNPRGYYLLASRYARKEPLPLHVIERKPNVMVAPSKKISSFAAAYVDPNILEYIRAEWWPLAHFNPISFKRDHDIPITKDDYTRFSAKLFRGLLPDIGFPEVLRLLENDWTIDIHLDEVDEETLSGLMDFNLFAISLLDLATACTAGALDTIYLFLQETKIKFRLAHDFAELPKLHYDELSQLDEHGKTDRSAIHIDHGKTYSHTLQPGFSGPLPSYHINLFPTKLALIALFLSLDETPLNFVVRAIDSSGATRDAEWRMEGVPAAVLVYKPSDADITNLQYETLTVRVVPRTGITHEVTYHAICVLQNPANLVYKADFYGSIAAKRVRVFSLNHEQNEVAHVTLTTEPAVKSLADEGSLIGCVYVVKHDVTGVASYRYQTHALLFGAQTRQLHSAPMNGLYYVVLYSLIELHFVLEYNERVIDHAPTSGVDEHRSAETTMEPTKSVAHREGGMPYFYQGEKIDVRARPPPSLRSRIYSARLRTRHDQQTKLDDEHRQQILEHIKKPAPAREWSPRPVTANAKRNARADVEVARCYFAHMATTQPTLQELRAKATLKAARLQALHELKGHFDTVYSEDEQFRRIAKAPTENEELRHGVFAAEEYESTAAYLGSLLYDVGTAKSVKSLADQHEERYVASPTKAFSTPMELSDVQQELIQKRLLRLPLNRPTKTSISMVLPKQLESVDLPWLPSWQVEACEPPPRCSLKASPPKNVPKPVCLSVQNDAPSDAQMQPVLADFSIVTSILARQTAPDDEPSPPTNAATSSPGSLPAWEDMALILPKSSTKPSQPPVEVKRRSHRRKTKAIILKLPWSRLHSNPPVPSILPSWEKQ</sequence>
<evidence type="ECO:0000313" key="3">
    <source>
        <dbReference type="Proteomes" id="UP000243579"/>
    </source>
</evidence>
<evidence type="ECO:0000256" key="1">
    <source>
        <dbReference type="SAM" id="MobiDB-lite"/>
    </source>
</evidence>
<feature type="region of interest" description="Disordered" evidence="1">
    <location>
        <begin position="798"/>
        <end position="851"/>
    </location>
</feature>
<gene>
    <name evidence="2" type="ORF">ACHHYP_06070</name>
</gene>
<protein>
    <submittedName>
        <fullName evidence="2">Uncharacterized protein</fullName>
    </submittedName>
</protein>
<keyword evidence="3" id="KW-1185">Reference proteome</keyword>
<dbReference type="EMBL" id="JNBR01000060">
    <property type="protein sequence ID" value="OQR99465.1"/>
    <property type="molecule type" value="Genomic_DNA"/>
</dbReference>
<dbReference type="AlphaFoldDB" id="A0A1V9ZN84"/>
<evidence type="ECO:0000313" key="2">
    <source>
        <dbReference type="EMBL" id="OQR99465.1"/>
    </source>
</evidence>
<accession>A0A1V9ZN84</accession>
<comment type="caution">
    <text evidence="2">The sequence shown here is derived from an EMBL/GenBank/DDBJ whole genome shotgun (WGS) entry which is preliminary data.</text>
</comment>
<dbReference type="Proteomes" id="UP000243579">
    <property type="component" value="Unassembled WGS sequence"/>
</dbReference>
<organism evidence="2 3">
    <name type="scientific">Achlya hypogyna</name>
    <name type="common">Oomycete</name>
    <name type="synonym">Protoachlya hypogyna</name>
    <dbReference type="NCBI Taxonomy" id="1202772"/>
    <lineage>
        <taxon>Eukaryota</taxon>
        <taxon>Sar</taxon>
        <taxon>Stramenopiles</taxon>
        <taxon>Oomycota</taxon>
        <taxon>Saprolegniomycetes</taxon>
        <taxon>Saprolegniales</taxon>
        <taxon>Achlyaceae</taxon>
        <taxon>Achlya</taxon>
    </lineage>
</organism>
<dbReference type="OrthoDB" id="67961at2759"/>
<proteinExistence type="predicted"/>